<keyword evidence="2" id="KW-0812">Transmembrane</keyword>
<reference evidence="4 5" key="2">
    <citation type="journal article" date="2011" name="PLoS ONE">
        <title>The Cyst-Dividing Bacterium Ramlibacter tataouinensis TTB310 Genome Reveals a Well-Stocked Toolbox for Adaptation to a Desert Environment.</title>
        <authorList>
            <person name="De Luca G."/>
            <person name="Barakat M."/>
            <person name="Ortet P."/>
            <person name="Fochesato S."/>
            <person name="Jourlin-Castelli C."/>
            <person name="Ansaldi M."/>
            <person name="Py B."/>
            <person name="Fichant G."/>
            <person name="Coutinho P.M."/>
            <person name="Voulhoux R."/>
            <person name="Bastien O."/>
            <person name="Marechal E."/>
            <person name="Henrissat B."/>
            <person name="Quentin Y."/>
            <person name="Noirot P."/>
            <person name="Filloux A."/>
            <person name="Mejean V."/>
            <person name="Dubow M.S."/>
            <person name="Barras F."/>
            <person name="Barbe V."/>
            <person name="Weissenbach J."/>
            <person name="Mihalcescu I."/>
            <person name="Vermeglio A."/>
            <person name="Achouak W."/>
            <person name="Heulin T."/>
        </authorList>
    </citation>
    <scope>NUCLEOTIDE SEQUENCE [LARGE SCALE GENOMIC DNA]</scope>
    <source>
        <strain evidence="5">ATCC BAA-407 / DSM 14655 / LMG 21543 / TTB310</strain>
    </source>
</reference>
<dbReference type="PROSITE" id="PS00061">
    <property type="entry name" value="ADH_SHORT"/>
    <property type="match status" value="1"/>
</dbReference>
<evidence type="ECO:0000313" key="4">
    <source>
        <dbReference type="EMBL" id="AEG93832.1"/>
    </source>
</evidence>
<dbReference type="EMBL" id="CP000245">
    <property type="protein sequence ID" value="AEG93832.1"/>
    <property type="molecule type" value="Genomic_DNA"/>
</dbReference>
<dbReference type="Pfam" id="PF13561">
    <property type="entry name" value="adh_short_C2"/>
    <property type="match status" value="1"/>
</dbReference>
<dbReference type="Proteomes" id="UP000008385">
    <property type="component" value="Chromosome"/>
</dbReference>
<keyword evidence="2" id="KW-0472">Membrane</keyword>
<reference evidence="5" key="1">
    <citation type="submission" date="2006-01" db="EMBL/GenBank/DDBJ databases">
        <title>Genome of the cyst-dividing bacterium Ramlibacter tataouinensis.</title>
        <authorList>
            <person name="Barakat M."/>
            <person name="Ortet P."/>
            <person name="De Luca G."/>
            <person name="Jourlin-Castelli C."/>
            <person name="Ansaldi M."/>
            <person name="Py B."/>
            <person name="Fichant G."/>
            <person name="Coutinho P."/>
            <person name="Voulhoux R."/>
            <person name="Bastien O."/>
            <person name="Roy S."/>
            <person name="Marechal E."/>
            <person name="Henrissat B."/>
            <person name="Quentin Y."/>
            <person name="Noirot P."/>
            <person name="Filloux A."/>
            <person name="Mejean V."/>
            <person name="DuBow M."/>
            <person name="Barras F."/>
            <person name="Heulin T."/>
        </authorList>
    </citation>
    <scope>NUCLEOTIDE SEQUENCE [LARGE SCALE GENOMIC DNA]</scope>
    <source>
        <strain evidence="5">ATCC BAA-407 / DSM 14655 / LMG 21543 / TTB310</strain>
    </source>
</reference>
<feature type="transmembrane region" description="Helical" evidence="2">
    <location>
        <begin position="20"/>
        <end position="42"/>
    </location>
</feature>
<organism evidence="4 5">
    <name type="scientific">Ramlibacter tataouinensis (strain ATCC BAA-407 / DSM 14655 / LMG 21543 / TTB310)</name>
    <dbReference type="NCBI Taxonomy" id="365046"/>
    <lineage>
        <taxon>Bacteria</taxon>
        <taxon>Pseudomonadati</taxon>
        <taxon>Pseudomonadota</taxon>
        <taxon>Betaproteobacteria</taxon>
        <taxon>Burkholderiales</taxon>
        <taxon>Comamonadaceae</taxon>
        <taxon>Ramlibacter</taxon>
    </lineage>
</organism>
<dbReference type="eggNOG" id="COG1028">
    <property type="taxonomic scope" value="Bacteria"/>
</dbReference>
<dbReference type="SMART" id="SM00822">
    <property type="entry name" value="PKS_KR"/>
    <property type="match status" value="1"/>
</dbReference>
<keyword evidence="5" id="KW-1185">Reference proteome</keyword>
<name>F5Y4I5_RAMTT</name>
<dbReference type="OrthoDB" id="8653364at2"/>
<evidence type="ECO:0000259" key="3">
    <source>
        <dbReference type="SMART" id="SM00822"/>
    </source>
</evidence>
<dbReference type="PRINTS" id="PR00081">
    <property type="entry name" value="GDHRDH"/>
</dbReference>
<feature type="domain" description="Ketoreductase" evidence="3">
    <location>
        <begin position="13"/>
        <end position="182"/>
    </location>
</feature>
<evidence type="ECO:0000313" key="5">
    <source>
        <dbReference type="Proteomes" id="UP000008385"/>
    </source>
</evidence>
<keyword evidence="2" id="KW-1133">Transmembrane helix</keyword>
<dbReference type="AlphaFoldDB" id="F5Y4I5"/>
<dbReference type="SUPFAM" id="SSF51735">
    <property type="entry name" value="NAD(P)-binding Rossmann-fold domains"/>
    <property type="match status" value="1"/>
</dbReference>
<dbReference type="InterPro" id="IPR002347">
    <property type="entry name" value="SDR_fam"/>
</dbReference>
<dbReference type="RefSeq" id="WP_013902063.1">
    <property type="nucleotide sequence ID" value="NC_015677.1"/>
</dbReference>
<evidence type="ECO:0000256" key="2">
    <source>
        <dbReference type="SAM" id="Phobius"/>
    </source>
</evidence>
<dbReference type="FunFam" id="3.40.50.720:FF:000084">
    <property type="entry name" value="Short-chain dehydrogenase reductase"/>
    <property type="match status" value="1"/>
</dbReference>
<dbReference type="Gene3D" id="3.40.50.720">
    <property type="entry name" value="NAD(P)-binding Rossmann-like Domain"/>
    <property type="match status" value="1"/>
</dbReference>
<dbReference type="HOGENOM" id="CLU_010194_1_1_4"/>
<dbReference type="STRING" id="365046.Rta_27300"/>
<dbReference type="InterPro" id="IPR020904">
    <property type="entry name" value="Sc_DH/Rdtase_CS"/>
</dbReference>
<accession>F5Y4I5</accession>
<dbReference type="InterPro" id="IPR036291">
    <property type="entry name" value="NAD(P)-bd_dom_sf"/>
</dbReference>
<sequence>MNTAAPLFDLSGRVAVVTGGASGLGLAAAQALGAAGAAVVLVSRRQAELQGAAQGLQAQGIRAACVAADLTQRQALGDLAGQVSQAFGAPDIAVHAAGVNRRQAADAVDSAAWDEQMELMLAAPFFLSRHLVDAMRRRGWGRVILFGSLQSQRAFADSLPYGAAKGGTVQLARAMAEAWSRDGVNANAIAPGFFPTALTRPVFDDPQRRAAIAQQTAVGRTGRPEDLHGAVVFLASRASDYVTGQTLYVDGGFTAK</sequence>
<gene>
    <name evidence="4" type="ordered locus">Rta_27300</name>
</gene>
<dbReference type="GO" id="GO:0016616">
    <property type="term" value="F:oxidoreductase activity, acting on the CH-OH group of donors, NAD or NADP as acceptor"/>
    <property type="evidence" value="ECO:0007669"/>
    <property type="project" value="UniProtKB-ARBA"/>
</dbReference>
<dbReference type="InterPro" id="IPR057326">
    <property type="entry name" value="KR_dom"/>
</dbReference>
<proteinExistence type="inferred from homology"/>
<protein>
    <submittedName>
        <fullName evidence="4">Gluconate 5-dehydrogenase (5-keto-D-gluconate 5-reductase)-like protein</fullName>
    </submittedName>
</protein>
<dbReference type="KEGG" id="rta:Rta_27300"/>
<dbReference type="PANTHER" id="PTHR42760">
    <property type="entry name" value="SHORT-CHAIN DEHYDROGENASES/REDUCTASES FAMILY MEMBER"/>
    <property type="match status" value="1"/>
</dbReference>
<evidence type="ECO:0000256" key="1">
    <source>
        <dbReference type="ARBA" id="ARBA00006484"/>
    </source>
</evidence>
<comment type="similarity">
    <text evidence="1">Belongs to the short-chain dehydrogenases/reductases (SDR) family.</text>
</comment>